<protein>
    <submittedName>
        <fullName evidence="1">Uncharacterized protein</fullName>
    </submittedName>
</protein>
<comment type="caution">
    <text evidence="1">The sequence shown here is derived from an EMBL/GenBank/DDBJ whole genome shotgun (WGS) entry which is preliminary data.</text>
</comment>
<evidence type="ECO:0000313" key="1">
    <source>
        <dbReference type="EMBL" id="GFS29354.1"/>
    </source>
</evidence>
<proteinExistence type="predicted"/>
<dbReference type="AlphaFoldDB" id="A0A8X6M5F6"/>
<reference evidence="1" key="1">
    <citation type="submission" date="2020-08" db="EMBL/GenBank/DDBJ databases">
        <title>Multicomponent nature underlies the extraordinary mechanical properties of spider dragline silk.</title>
        <authorList>
            <person name="Kono N."/>
            <person name="Nakamura H."/>
            <person name="Mori M."/>
            <person name="Yoshida Y."/>
            <person name="Ohtoshi R."/>
            <person name="Malay A.D."/>
            <person name="Moran D.A.P."/>
            <person name="Tomita M."/>
            <person name="Numata K."/>
            <person name="Arakawa K."/>
        </authorList>
    </citation>
    <scope>NUCLEOTIDE SEQUENCE</scope>
</reference>
<dbReference type="Proteomes" id="UP000886998">
    <property type="component" value="Unassembled WGS sequence"/>
</dbReference>
<sequence length="98" mass="11066">MVSNIIYNITSSAPTYVLNPLQTFTCGFKNFPSVRRRRKKKSSSVLKKVTEFTSNEAACTQTKFREWFEQGTNSALGLISLIHRCTSVWRTAIVTALS</sequence>
<dbReference type="EMBL" id="BMAV01024002">
    <property type="protein sequence ID" value="GFS29354.1"/>
    <property type="molecule type" value="Genomic_DNA"/>
</dbReference>
<accession>A0A8X6M5F6</accession>
<name>A0A8X6M5F6_9ARAC</name>
<gene>
    <name evidence="1" type="ORF">TNIN_119711</name>
</gene>
<organism evidence="1 2">
    <name type="scientific">Trichonephila inaurata madagascariensis</name>
    <dbReference type="NCBI Taxonomy" id="2747483"/>
    <lineage>
        <taxon>Eukaryota</taxon>
        <taxon>Metazoa</taxon>
        <taxon>Ecdysozoa</taxon>
        <taxon>Arthropoda</taxon>
        <taxon>Chelicerata</taxon>
        <taxon>Arachnida</taxon>
        <taxon>Araneae</taxon>
        <taxon>Araneomorphae</taxon>
        <taxon>Entelegynae</taxon>
        <taxon>Araneoidea</taxon>
        <taxon>Nephilidae</taxon>
        <taxon>Trichonephila</taxon>
        <taxon>Trichonephila inaurata</taxon>
    </lineage>
</organism>
<keyword evidence="2" id="KW-1185">Reference proteome</keyword>
<evidence type="ECO:0000313" key="2">
    <source>
        <dbReference type="Proteomes" id="UP000886998"/>
    </source>
</evidence>